<organism evidence="1 2">
    <name type="scientific">Halococcus saccharolyticus DSM 5350</name>
    <dbReference type="NCBI Taxonomy" id="1227455"/>
    <lineage>
        <taxon>Archaea</taxon>
        <taxon>Methanobacteriati</taxon>
        <taxon>Methanobacteriota</taxon>
        <taxon>Stenosarchaea group</taxon>
        <taxon>Halobacteria</taxon>
        <taxon>Halobacteriales</taxon>
        <taxon>Halococcaceae</taxon>
        <taxon>Halococcus</taxon>
    </lineage>
</organism>
<dbReference type="AlphaFoldDB" id="M0MJD5"/>
<evidence type="ECO:0008006" key="3">
    <source>
        <dbReference type="Google" id="ProtNLM"/>
    </source>
</evidence>
<reference evidence="1 2" key="1">
    <citation type="journal article" date="2014" name="PLoS Genet.">
        <title>Phylogenetically driven sequencing of extremely halophilic archaea reveals strategies for static and dynamic osmo-response.</title>
        <authorList>
            <person name="Becker E.A."/>
            <person name="Seitzer P.M."/>
            <person name="Tritt A."/>
            <person name="Larsen D."/>
            <person name="Krusor M."/>
            <person name="Yao A.I."/>
            <person name="Wu D."/>
            <person name="Madern D."/>
            <person name="Eisen J.A."/>
            <person name="Darling A.E."/>
            <person name="Facciotti M.T."/>
        </authorList>
    </citation>
    <scope>NUCLEOTIDE SEQUENCE [LARGE SCALE GENOMIC DNA]</scope>
    <source>
        <strain evidence="1 2">DSM 5350</strain>
    </source>
</reference>
<evidence type="ECO:0000313" key="1">
    <source>
        <dbReference type="EMBL" id="EMA45468.1"/>
    </source>
</evidence>
<dbReference type="Proteomes" id="UP000011669">
    <property type="component" value="Unassembled WGS sequence"/>
</dbReference>
<dbReference type="RefSeq" id="WP_006077373.1">
    <property type="nucleotide sequence ID" value="NZ_AOMD01000018.1"/>
</dbReference>
<accession>M0MJD5</accession>
<sequence>MQVVGYDSRPDEPALLIAAAGDVRREALAPGTEVAYTLGERHCAGTVDGETHIACGRERAPYCEFHTVPWAVANNRDSGEEHAIYLAAFAPRVFKVGVTRSARLDTRLREQGADRAAHVEVAPDGRSARKRETAIADDHDITERVRVPTKIRGLAGIVDAEAWSELLSAFEVRDEFAFEYGLGLAERPVAETLLTGTVRGVKGRLLVLDHAGTTYAVDLRDLVGHELAAGATDRKLQTSLTGFR</sequence>
<dbReference type="OrthoDB" id="45375at2157"/>
<dbReference type="STRING" id="1227455.C449_07605"/>
<name>M0MJD5_9EURY</name>
<gene>
    <name evidence="1" type="ORF">C449_07605</name>
</gene>
<dbReference type="Pfam" id="PF10977">
    <property type="entry name" value="DUF2797"/>
    <property type="match status" value="1"/>
</dbReference>
<dbReference type="EMBL" id="AOMD01000018">
    <property type="protein sequence ID" value="EMA45468.1"/>
    <property type="molecule type" value="Genomic_DNA"/>
</dbReference>
<protein>
    <recommendedName>
        <fullName evidence="3">DUF2797 domain-containing protein</fullName>
    </recommendedName>
</protein>
<dbReference type="InterPro" id="IPR021246">
    <property type="entry name" value="DUF2797"/>
</dbReference>
<dbReference type="PATRIC" id="fig|1227455.4.peg.1555"/>
<proteinExistence type="predicted"/>
<evidence type="ECO:0000313" key="2">
    <source>
        <dbReference type="Proteomes" id="UP000011669"/>
    </source>
</evidence>
<dbReference type="InParanoid" id="M0MJD5"/>
<comment type="caution">
    <text evidence="1">The sequence shown here is derived from an EMBL/GenBank/DDBJ whole genome shotgun (WGS) entry which is preliminary data.</text>
</comment>
<keyword evidence="2" id="KW-1185">Reference proteome</keyword>